<dbReference type="AlphaFoldDB" id="A0A6A2ZAX0"/>
<dbReference type="EMBL" id="VEPZ02001174">
    <property type="protein sequence ID" value="KAE8689068.1"/>
    <property type="molecule type" value="Genomic_DNA"/>
</dbReference>
<dbReference type="GO" id="GO:0007030">
    <property type="term" value="P:Golgi organization"/>
    <property type="evidence" value="ECO:0007669"/>
    <property type="project" value="TreeGrafter"/>
</dbReference>
<gene>
    <name evidence="2" type="ORF">F3Y22_tig00110944pilonHSYRG00027</name>
</gene>
<dbReference type="GO" id="GO:0016020">
    <property type="term" value="C:membrane"/>
    <property type="evidence" value="ECO:0007669"/>
    <property type="project" value="InterPro"/>
</dbReference>
<comment type="caution">
    <text evidence="2">The sequence shown here is derived from an EMBL/GenBank/DDBJ whole genome shotgun (WGS) entry which is preliminary data.</text>
</comment>
<organism evidence="2 3">
    <name type="scientific">Hibiscus syriacus</name>
    <name type="common">Rose of Sharon</name>
    <dbReference type="NCBI Taxonomy" id="106335"/>
    <lineage>
        <taxon>Eukaryota</taxon>
        <taxon>Viridiplantae</taxon>
        <taxon>Streptophyta</taxon>
        <taxon>Embryophyta</taxon>
        <taxon>Tracheophyta</taxon>
        <taxon>Spermatophyta</taxon>
        <taxon>Magnoliopsida</taxon>
        <taxon>eudicotyledons</taxon>
        <taxon>Gunneridae</taxon>
        <taxon>Pentapetalae</taxon>
        <taxon>rosids</taxon>
        <taxon>malvids</taxon>
        <taxon>Malvales</taxon>
        <taxon>Malvaceae</taxon>
        <taxon>Malvoideae</taxon>
        <taxon>Hibiscus</taxon>
    </lineage>
</organism>
<evidence type="ECO:0000313" key="2">
    <source>
        <dbReference type="EMBL" id="KAE8689068.1"/>
    </source>
</evidence>
<dbReference type="PANTHER" id="PTHR13302:SF8">
    <property type="entry name" value="CONSERVED OLIGOMERIC GOLGI COMPLEX SUBUNIT 3"/>
    <property type="match status" value="1"/>
</dbReference>
<evidence type="ECO:0000259" key="1">
    <source>
        <dbReference type="Pfam" id="PF04136"/>
    </source>
</evidence>
<keyword evidence="3" id="KW-1185">Reference proteome</keyword>
<evidence type="ECO:0000313" key="3">
    <source>
        <dbReference type="Proteomes" id="UP000436088"/>
    </source>
</evidence>
<dbReference type="GO" id="GO:0006886">
    <property type="term" value="P:intracellular protein transport"/>
    <property type="evidence" value="ECO:0007669"/>
    <property type="project" value="InterPro"/>
</dbReference>
<name>A0A6A2ZAX0_HIBSY</name>
<dbReference type="GO" id="GO:0017119">
    <property type="term" value="C:Golgi transport complex"/>
    <property type="evidence" value="ECO:0007669"/>
    <property type="project" value="TreeGrafter"/>
</dbReference>
<dbReference type="GO" id="GO:0006891">
    <property type="term" value="P:intra-Golgi vesicle-mediated transport"/>
    <property type="evidence" value="ECO:0007669"/>
    <property type="project" value="TreeGrafter"/>
</dbReference>
<protein>
    <recommendedName>
        <fullName evidence="1">Conserved oligomeric Golgi complex subunit 3 N-terminal domain-containing protein</fullName>
    </recommendedName>
</protein>
<dbReference type="Pfam" id="PF04136">
    <property type="entry name" value="COG3_N"/>
    <property type="match status" value="1"/>
</dbReference>
<reference evidence="2" key="1">
    <citation type="submission" date="2019-09" db="EMBL/GenBank/DDBJ databases">
        <title>Draft genome information of white flower Hibiscus syriacus.</title>
        <authorList>
            <person name="Kim Y.-M."/>
        </authorList>
    </citation>
    <scope>NUCLEOTIDE SEQUENCE [LARGE SCALE GENOMIC DNA]</scope>
    <source>
        <strain evidence="2">YM2019G1</strain>
    </source>
</reference>
<dbReference type="Proteomes" id="UP000436088">
    <property type="component" value="Unassembled WGS sequence"/>
</dbReference>
<dbReference type="InterPro" id="IPR048320">
    <property type="entry name" value="COG3_N"/>
</dbReference>
<dbReference type="InterPro" id="IPR007265">
    <property type="entry name" value="COG_su3"/>
</dbReference>
<proteinExistence type="predicted"/>
<dbReference type="PANTHER" id="PTHR13302">
    <property type="entry name" value="CONSERVED OLIGOMERIC GOLGI COMPLEX COMPONENT 3"/>
    <property type="match status" value="1"/>
</dbReference>
<accession>A0A6A2ZAX0</accession>
<dbReference type="GO" id="GO:0005801">
    <property type="term" value="C:cis-Golgi network"/>
    <property type="evidence" value="ECO:0007669"/>
    <property type="project" value="InterPro"/>
</dbReference>
<sequence length="188" mass="20947">MNVGNENFFLLLKQLDECISYVESNPQYAESNVYLLKFRQLQSWALGMIRSHVLSVLRSASSQVQAAIRSSGGNKASLSEGVEASVIYIRFKAAASELKSVSEEIESRASRKEYVHVLAECHKLCCEQRLWSCTLCTFYMFDASGTISSLKLQVSYTGVCKLKMVLLYINRGLHVVMTAGLSTRAPTL</sequence>
<feature type="domain" description="Conserved oligomeric Golgi complex subunit 3 N-terminal" evidence="1">
    <location>
        <begin position="3"/>
        <end position="58"/>
    </location>
</feature>